<dbReference type="EMBL" id="CAJVPW010010631">
    <property type="protein sequence ID" value="CAG8617547.1"/>
    <property type="molecule type" value="Genomic_DNA"/>
</dbReference>
<reference evidence="1" key="1">
    <citation type="submission" date="2021-06" db="EMBL/GenBank/DDBJ databases">
        <authorList>
            <person name="Kallberg Y."/>
            <person name="Tangrot J."/>
            <person name="Rosling A."/>
        </authorList>
    </citation>
    <scope>NUCLEOTIDE SEQUENCE</scope>
    <source>
        <strain evidence="1">28 12/20/2015</strain>
    </source>
</reference>
<comment type="caution">
    <text evidence="1">The sequence shown here is derived from an EMBL/GenBank/DDBJ whole genome shotgun (WGS) entry which is preliminary data.</text>
</comment>
<evidence type="ECO:0000313" key="1">
    <source>
        <dbReference type="EMBL" id="CAG8617547.1"/>
    </source>
</evidence>
<keyword evidence="2" id="KW-1185">Reference proteome</keyword>
<evidence type="ECO:0000313" key="2">
    <source>
        <dbReference type="Proteomes" id="UP000789366"/>
    </source>
</evidence>
<protein>
    <submittedName>
        <fullName evidence="1">7257_t:CDS:1</fullName>
    </submittedName>
</protein>
<name>A0ACA9MYZ1_9GLOM</name>
<sequence length="123" mass="14254">KFTSTIASTQFISYVPPSSQDNNIITRTQVKTSKQFEVIDDKSKYDESIPSSKFWSDSEIRALISYLSNNFDLYYKNKSKFYSIIANKIGNNRTSTQVNSKIQSLRTRYENENKEKTGKARLK</sequence>
<feature type="non-terminal residue" evidence="1">
    <location>
        <position position="1"/>
    </location>
</feature>
<proteinExistence type="predicted"/>
<accession>A0ACA9MYZ1</accession>
<dbReference type="Proteomes" id="UP000789366">
    <property type="component" value="Unassembled WGS sequence"/>
</dbReference>
<gene>
    <name evidence="1" type="ORF">SPELUC_LOCUS7741</name>
</gene>
<organism evidence="1 2">
    <name type="scientific">Cetraspora pellucida</name>
    <dbReference type="NCBI Taxonomy" id="1433469"/>
    <lineage>
        <taxon>Eukaryota</taxon>
        <taxon>Fungi</taxon>
        <taxon>Fungi incertae sedis</taxon>
        <taxon>Mucoromycota</taxon>
        <taxon>Glomeromycotina</taxon>
        <taxon>Glomeromycetes</taxon>
        <taxon>Diversisporales</taxon>
        <taxon>Gigasporaceae</taxon>
        <taxon>Cetraspora</taxon>
    </lineage>
</organism>